<feature type="non-terminal residue" evidence="1">
    <location>
        <position position="1"/>
    </location>
</feature>
<dbReference type="PaxDb" id="35128-Thaps27318"/>
<evidence type="ECO:0000313" key="2">
    <source>
        <dbReference type="Proteomes" id="UP000001449"/>
    </source>
</evidence>
<dbReference type="Proteomes" id="UP000001449">
    <property type="component" value="Chromosome 2"/>
</dbReference>
<dbReference type="InParanoid" id="B8BW37"/>
<dbReference type="RefSeq" id="XP_002287600.1">
    <property type="nucleotide sequence ID" value="XM_002287564.1"/>
</dbReference>
<accession>B8BW37</accession>
<dbReference type="GeneID" id="7452137"/>
<dbReference type="AlphaFoldDB" id="B8BW37"/>
<name>B8BW37_THAPS</name>
<dbReference type="EMBL" id="CM000639">
    <property type="protein sequence ID" value="EED95043.1"/>
    <property type="molecule type" value="Genomic_DNA"/>
</dbReference>
<dbReference type="HOGENOM" id="CLU_3038826_0_0_1"/>
<reference evidence="1 2" key="2">
    <citation type="journal article" date="2008" name="Nature">
        <title>The Phaeodactylum genome reveals the evolutionary history of diatom genomes.</title>
        <authorList>
            <person name="Bowler C."/>
            <person name="Allen A.E."/>
            <person name="Badger J.H."/>
            <person name="Grimwood J."/>
            <person name="Jabbari K."/>
            <person name="Kuo A."/>
            <person name="Maheswari U."/>
            <person name="Martens C."/>
            <person name="Maumus F."/>
            <person name="Otillar R.P."/>
            <person name="Rayko E."/>
            <person name="Salamov A."/>
            <person name="Vandepoele K."/>
            <person name="Beszteri B."/>
            <person name="Gruber A."/>
            <person name="Heijde M."/>
            <person name="Katinka M."/>
            <person name="Mock T."/>
            <person name="Valentin K."/>
            <person name="Verret F."/>
            <person name="Berges J.A."/>
            <person name="Brownlee C."/>
            <person name="Cadoret J.P."/>
            <person name="Chiovitti A."/>
            <person name="Choi C.J."/>
            <person name="Coesel S."/>
            <person name="De Martino A."/>
            <person name="Detter J.C."/>
            <person name="Durkin C."/>
            <person name="Falciatore A."/>
            <person name="Fournet J."/>
            <person name="Haruta M."/>
            <person name="Huysman M.J."/>
            <person name="Jenkins B.D."/>
            <person name="Jiroutova K."/>
            <person name="Jorgensen R.E."/>
            <person name="Joubert Y."/>
            <person name="Kaplan A."/>
            <person name="Kroger N."/>
            <person name="Kroth P.G."/>
            <person name="La Roche J."/>
            <person name="Lindquist E."/>
            <person name="Lommer M."/>
            <person name="Martin-Jezequel V."/>
            <person name="Lopez P.J."/>
            <person name="Lucas S."/>
            <person name="Mangogna M."/>
            <person name="McGinnis K."/>
            <person name="Medlin L.K."/>
            <person name="Montsant A."/>
            <person name="Oudot-Le Secq M.P."/>
            <person name="Napoli C."/>
            <person name="Obornik M."/>
            <person name="Parker M.S."/>
            <person name="Petit J.L."/>
            <person name="Porcel B.M."/>
            <person name="Poulsen N."/>
            <person name="Robison M."/>
            <person name="Rychlewski L."/>
            <person name="Rynearson T.A."/>
            <person name="Schmutz J."/>
            <person name="Shapiro H."/>
            <person name="Siaut M."/>
            <person name="Stanley M."/>
            <person name="Sussman M.R."/>
            <person name="Taylor A.R."/>
            <person name="Vardi A."/>
            <person name="von Dassow P."/>
            <person name="Vyverman W."/>
            <person name="Willis A."/>
            <person name="Wyrwicz L.S."/>
            <person name="Rokhsar D.S."/>
            <person name="Weissenbach J."/>
            <person name="Armbrust E.V."/>
            <person name="Green B.R."/>
            <person name="Van de Peer Y."/>
            <person name="Grigoriev I.V."/>
        </authorList>
    </citation>
    <scope>NUCLEOTIDE SEQUENCE [LARGE SCALE GENOMIC DNA]</scope>
    <source>
        <strain evidence="1 2">CCMP1335</strain>
    </source>
</reference>
<protein>
    <submittedName>
        <fullName evidence="1">Uncharacterized protein</fullName>
    </submittedName>
</protein>
<organism evidence="1 2">
    <name type="scientific">Thalassiosira pseudonana</name>
    <name type="common">Marine diatom</name>
    <name type="synonym">Cyclotella nana</name>
    <dbReference type="NCBI Taxonomy" id="35128"/>
    <lineage>
        <taxon>Eukaryota</taxon>
        <taxon>Sar</taxon>
        <taxon>Stramenopiles</taxon>
        <taxon>Ochrophyta</taxon>
        <taxon>Bacillariophyta</taxon>
        <taxon>Coscinodiscophyceae</taxon>
        <taxon>Thalassiosirophycidae</taxon>
        <taxon>Thalassiosirales</taxon>
        <taxon>Thalassiosiraceae</taxon>
        <taxon>Thalassiosira</taxon>
    </lineage>
</organism>
<proteinExistence type="predicted"/>
<evidence type="ECO:0000313" key="1">
    <source>
        <dbReference type="EMBL" id="EED95043.1"/>
    </source>
</evidence>
<gene>
    <name evidence="1" type="ORF">THAPSDRAFT_27318</name>
</gene>
<dbReference type="KEGG" id="tps:THAPSDRAFT_27318"/>
<sequence>STHSGRYANARSTNGIGCGSSSRCWWHDGWCSSSNDGAGDGSAWNGQGCLLTQVR</sequence>
<reference evidence="1 2" key="1">
    <citation type="journal article" date="2004" name="Science">
        <title>The genome of the diatom Thalassiosira pseudonana: ecology, evolution, and metabolism.</title>
        <authorList>
            <person name="Armbrust E.V."/>
            <person name="Berges J.A."/>
            <person name="Bowler C."/>
            <person name="Green B.R."/>
            <person name="Martinez D."/>
            <person name="Putnam N.H."/>
            <person name="Zhou S."/>
            <person name="Allen A.E."/>
            <person name="Apt K.E."/>
            <person name="Bechner M."/>
            <person name="Brzezinski M.A."/>
            <person name="Chaal B.K."/>
            <person name="Chiovitti A."/>
            <person name="Davis A.K."/>
            <person name="Demarest M.S."/>
            <person name="Detter J.C."/>
            <person name="Glavina T."/>
            <person name="Goodstein D."/>
            <person name="Hadi M.Z."/>
            <person name="Hellsten U."/>
            <person name="Hildebrand M."/>
            <person name="Jenkins B.D."/>
            <person name="Jurka J."/>
            <person name="Kapitonov V.V."/>
            <person name="Kroger N."/>
            <person name="Lau W.W."/>
            <person name="Lane T.W."/>
            <person name="Larimer F.W."/>
            <person name="Lippmeier J.C."/>
            <person name="Lucas S."/>
            <person name="Medina M."/>
            <person name="Montsant A."/>
            <person name="Obornik M."/>
            <person name="Parker M.S."/>
            <person name="Palenik B."/>
            <person name="Pazour G.J."/>
            <person name="Richardson P.M."/>
            <person name="Rynearson T.A."/>
            <person name="Saito M.A."/>
            <person name="Schwartz D.C."/>
            <person name="Thamatrakoln K."/>
            <person name="Valentin K."/>
            <person name="Vardi A."/>
            <person name="Wilkerson F.P."/>
            <person name="Rokhsar D.S."/>
        </authorList>
    </citation>
    <scope>NUCLEOTIDE SEQUENCE [LARGE SCALE GENOMIC DNA]</scope>
    <source>
        <strain evidence="1 2">CCMP1335</strain>
    </source>
</reference>
<keyword evidence="2" id="KW-1185">Reference proteome</keyword>